<evidence type="ECO:0000256" key="11">
    <source>
        <dbReference type="ARBA" id="ARBA00023235"/>
    </source>
</evidence>
<keyword evidence="3 15" id="KW-0547">Nucleotide-binding</keyword>
<sequence length="695" mass="78420">MQTEVSFDWFSPIASLKGVGEKIAEKLVKLQIFTMGDLLLHCPFRYEDRTHLTPIKDLQAEKTCVIQGKILHSKVENFRKKRCVLTMSDESGGMVQVVFFHYLAQKPWKIGGILRCYGQIKAQSHFLQMVHPEVEFIDDNNSSMPSTLTAVYPTVAGLSQAWLRKTIGKLLDTYRLRFKNQTDIFVNHLEKLAMQTWVDALCNIHQPTSDMDIAALTNRKHAAYTRLIAEELFAHQSSLARLRQQTNQQRATKLPQHQTSYQAFLTTLPFSLTDAQMNVWQDITQDLAKETPMMRLVQGDVGCGKTIVAGLAALQAIANGTQVAIMAPTEILAEQHLSHFIEWFRPLGYRCELLVSKMKSKEKRNIKENITLGLTHIIIGTHALFQEDIQFHHLGLAIIDEQHRFGVHQRLALQAKGVSAINPCHPHQLIMTATPIPRTLAMSQYSHLDISVIDSLPPGRQPITTLTISQSRRDEMIERMRHVCQKGQQIYWVCALIEESEILTCQAAEVAAQTLQEAMPEYKIGLVHGRLDPDEKEAIMQAFYRNEIAVLVATTVIEVGVNVPNATLMVIENPERFGLAQLHQLRGRVGRGNEASFCILLYGSLSKMAKERLSILRDNIDGFIIAEADLAMRGPGEILGTKQTGAISFKIADLQRDQAVLESITEQAQKLQLLPAHYIDRLITKWLGFHDYTKA</sequence>
<dbReference type="GO" id="GO:0016787">
    <property type="term" value="F:hydrolase activity"/>
    <property type="evidence" value="ECO:0007669"/>
    <property type="project" value="UniProtKB-KW"/>
</dbReference>
<organism evidence="18">
    <name type="scientific">Candidatus Berkiella aquae</name>
    <dbReference type="NCBI Taxonomy" id="295108"/>
    <lineage>
        <taxon>Bacteria</taxon>
        <taxon>Pseudomonadati</taxon>
        <taxon>Pseudomonadota</taxon>
        <taxon>Gammaproteobacteria</taxon>
        <taxon>Candidatus Berkiellales</taxon>
        <taxon>Candidatus Berkiellaceae</taxon>
        <taxon>Candidatus Berkiella</taxon>
    </lineage>
</organism>
<feature type="domain" description="Helicase ATP-binding" evidence="16">
    <location>
        <begin position="286"/>
        <end position="453"/>
    </location>
</feature>
<evidence type="ECO:0000313" key="18">
    <source>
        <dbReference type="EMBL" id="KRG20984.1"/>
    </source>
</evidence>
<evidence type="ECO:0000256" key="13">
    <source>
        <dbReference type="ARBA" id="ARBA00034808"/>
    </source>
</evidence>
<dbReference type="NCBIfam" id="TIGR00643">
    <property type="entry name" value="recG"/>
    <property type="match status" value="1"/>
</dbReference>
<dbReference type="RefSeq" id="WP_075066527.1">
    <property type="nucleotide sequence ID" value="NZ_LKAJ02000001.1"/>
</dbReference>
<dbReference type="AlphaFoldDB" id="A0A0Q9YXV3"/>
<dbReference type="STRING" id="295108.HT99x_01904"/>
<dbReference type="CDD" id="cd04488">
    <property type="entry name" value="RecG_wedge_OBF"/>
    <property type="match status" value="1"/>
</dbReference>
<dbReference type="InterPro" id="IPR027417">
    <property type="entry name" value="P-loop_NTPase"/>
</dbReference>
<dbReference type="InterPro" id="IPR014001">
    <property type="entry name" value="Helicase_ATP-bd"/>
</dbReference>
<protein>
    <recommendedName>
        <fullName evidence="2 15">ATP-dependent DNA helicase RecG</fullName>
        <ecNumber evidence="13 15">5.6.2.4</ecNumber>
    </recommendedName>
</protein>
<dbReference type="PATRIC" id="fig|1590043.3.peg.1942"/>
<dbReference type="PROSITE" id="PS51194">
    <property type="entry name" value="HELICASE_CTER"/>
    <property type="match status" value="1"/>
</dbReference>
<dbReference type="NCBIfam" id="NF008168">
    <property type="entry name" value="PRK10917.2-2"/>
    <property type="match status" value="1"/>
</dbReference>
<evidence type="ECO:0000256" key="12">
    <source>
        <dbReference type="ARBA" id="ARBA00034617"/>
    </source>
</evidence>
<evidence type="ECO:0000256" key="6">
    <source>
        <dbReference type="ARBA" id="ARBA00022806"/>
    </source>
</evidence>
<dbReference type="SMART" id="SM00487">
    <property type="entry name" value="DEXDc"/>
    <property type="match status" value="1"/>
</dbReference>
<evidence type="ECO:0000313" key="19">
    <source>
        <dbReference type="EMBL" id="MCS5710062.1"/>
    </source>
</evidence>
<dbReference type="NCBIfam" id="NF008163">
    <property type="entry name" value="PRK10917.1-1"/>
    <property type="match status" value="1"/>
</dbReference>
<evidence type="ECO:0000256" key="5">
    <source>
        <dbReference type="ARBA" id="ARBA00022801"/>
    </source>
</evidence>
<dbReference type="EC" id="5.6.2.4" evidence="13 15"/>
<proteinExistence type="inferred from homology"/>
<evidence type="ECO:0000256" key="7">
    <source>
        <dbReference type="ARBA" id="ARBA00022840"/>
    </source>
</evidence>
<dbReference type="CDD" id="cd17992">
    <property type="entry name" value="DEXHc_RecG"/>
    <property type="match status" value="1"/>
</dbReference>
<comment type="catalytic activity">
    <reaction evidence="14 15">
        <text>ATP + H2O = ADP + phosphate + H(+)</text>
        <dbReference type="Rhea" id="RHEA:13065"/>
        <dbReference type="ChEBI" id="CHEBI:15377"/>
        <dbReference type="ChEBI" id="CHEBI:15378"/>
        <dbReference type="ChEBI" id="CHEBI:30616"/>
        <dbReference type="ChEBI" id="CHEBI:43474"/>
        <dbReference type="ChEBI" id="CHEBI:456216"/>
        <dbReference type="EC" id="5.6.2.4"/>
    </reaction>
</comment>
<dbReference type="Gene3D" id="2.40.50.140">
    <property type="entry name" value="Nucleic acid-binding proteins"/>
    <property type="match status" value="1"/>
</dbReference>
<dbReference type="PANTHER" id="PTHR47964:SF1">
    <property type="entry name" value="ATP-DEPENDENT DNA HELICASE HOMOLOG RECG, CHLOROPLASTIC"/>
    <property type="match status" value="1"/>
</dbReference>
<dbReference type="Gene3D" id="3.40.50.300">
    <property type="entry name" value="P-loop containing nucleotide triphosphate hydrolases"/>
    <property type="match status" value="2"/>
</dbReference>
<dbReference type="PROSITE" id="PS51192">
    <property type="entry name" value="HELICASE_ATP_BIND_1"/>
    <property type="match status" value="1"/>
</dbReference>
<reference evidence="19" key="3">
    <citation type="submission" date="2021-06" db="EMBL/GenBank/DDBJ databases">
        <title>Genomic Description and Analysis of Intracellular Bacteria, Candidatus Berkiella cookevillensis and Candidatus Berkiella aquae.</title>
        <authorList>
            <person name="Kidane D.T."/>
            <person name="Mehari Y.T."/>
            <person name="Rice F.C."/>
            <person name="Arivett B.A."/>
            <person name="Farone A.L."/>
            <person name="Berk S.G."/>
            <person name="Farone M.B."/>
        </authorList>
    </citation>
    <scope>NUCLEOTIDE SEQUENCE</scope>
    <source>
        <strain evidence="19">HT99</strain>
    </source>
</reference>
<evidence type="ECO:0000256" key="14">
    <source>
        <dbReference type="ARBA" id="ARBA00048988"/>
    </source>
</evidence>
<keyword evidence="4 15" id="KW-0227">DNA damage</keyword>
<gene>
    <name evidence="18" type="primary">recG</name>
    <name evidence="19" type="ORF">HT99x_001330</name>
    <name evidence="18" type="ORF">HT99x_01904</name>
</gene>
<dbReference type="InterPro" id="IPR047112">
    <property type="entry name" value="RecG/Mfd"/>
</dbReference>
<dbReference type="SUPFAM" id="SSF52540">
    <property type="entry name" value="P-loop containing nucleoside triphosphate hydrolases"/>
    <property type="match status" value="1"/>
</dbReference>
<dbReference type="InterPro" id="IPR033454">
    <property type="entry name" value="RecG_wedge"/>
</dbReference>
<dbReference type="Proteomes" id="UP000051497">
    <property type="component" value="Unassembled WGS sequence"/>
</dbReference>
<keyword evidence="6 15" id="KW-0347">Helicase</keyword>
<keyword evidence="11" id="KW-0413">Isomerase</keyword>
<dbReference type="GO" id="GO:0005524">
    <property type="term" value="F:ATP binding"/>
    <property type="evidence" value="ECO:0007669"/>
    <property type="project" value="UniProtKB-KW"/>
</dbReference>
<evidence type="ECO:0000256" key="1">
    <source>
        <dbReference type="ARBA" id="ARBA00007504"/>
    </source>
</evidence>
<evidence type="ECO:0000259" key="17">
    <source>
        <dbReference type="PROSITE" id="PS51194"/>
    </source>
</evidence>
<dbReference type="PANTHER" id="PTHR47964">
    <property type="entry name" value="ATP-DEPENDENT DNA HELICASE HOMOLOG RECG, CHLOROPLASTIC"/>
    <property type="match status" value="1"/>
</dbReference>
<keyword evidence="8" id="KW-0238">DNA-binding</keyword>
<evidence type="ECO:0000256" key="9">
    <source>
        <dbReference type="ARBA" id="ARBA00023172"/>
    </source>
</evidence>
<dbReference type="FunFam" id="3.40.50.300:FF:000391">
    <property type="entry name" value="ATP-dependent DNA helicase RecG"/>
    <property type="match status" value="1"/>
</dbReference>
<dbReference type="GO" id="GO:0006281">
    <property type="term" value="P:DNA repair"/>
    <property type="evidence" value="ECO:0007669"/>
    <property type="project" value="UniProtKB-UniRule"/>
</dbReference>
<dbReference type="GO" id="GO:0003677">
    <property type="term" value="F:DNA binding"/>
    <property type="evidence" value="ECO:0007669"/>
    <property type="project" value="UniProtKB-KW"/>
</dbReference>
<dbReference type="InterPro" id="IPR011545">
    <property type="entry name" value="DEAD/DEAH_box_helicase_dom"/>
</dbReference>
<keyword evidence="7 15" id="KW-0067">ATP-binding</keyword>
<keyword evidence="20" id="KW-1185">Reference proteome</keyword>
<dbReference type="Pfam" id="PF00271">
    <property type="entry name" value="Helicase_C"/>
    <property type="match status" value="1"/>
</dbReference>
<name>A0A0Q9YXV3_9GAMM</name>
<evidence type="ECO:0000313" key="20">
    <source>
        <dbReference type="Proteomes" id="UP000051497"/>
    </source>
</evidence>
<dbReference type="InterPro" id="IPR001650">
    <property type="entry name" value="Helicase_C-like"/>
</dbReference>
<dbReference type="GO" id="GO:0043138">
    <property type="term" value="F:3'-5' DNA helicase activity"/>
    <property type="evidence" value="ECO:0007669"/>
    <property type="project" value="UniProtKB-EC"/>
</dbReference>
<dbReference type="Pfam" id="PF19833">
    <property type="entry name" value="RecG_dom3_C"/>
    <property type="match status" value="1"/>
</dbReference>
<dbReference type="InterPro" id="IPR045562">
    <property type="entry name" value="RecG_dom3_C"/>
</dbReference>
<evidence type="ECO:0000256" key="3">
    <source>
        <dbReference type="ARBA" id="ARBA00022741"/>
    </source>
</evidence>
<dbReference type="InterPro" id="IPR004609">
    <property type="entry name" value="ATP-dep_DNA_helicase_RecG"/>
</dbReference>
<dbReference type="EMBL" id="LKAJ02000001">
    <property type="protein sequence ID" value="MCS5710062.1"/>
    <property type="molecule type" value="Genomic_DNA"/>
</dbReference>
<comment type="similarity">
    <text evidence="1 15">Belongs to the helicase family. RecG subfamily.</text>
</comment>
<keyword evidence="10 15" id="KW-0234">DNA repair</keyword>
<dbReference type="InterPro" id="IPR012340">
    <property type="entry name" value="NA-bd_OB-fold"/>
</dbReference>
<evidence type="ECO:0000256" key="15">
    <source>
        <dbReference type="RuleBase" id="RU363016"/>
    </source>
</evidence>
<evidence type="ECO:0000256" key="4">
    <source>
        <dbReference type="ARBA" id="ARBA00022763"/>
    </source>
</evidence>
<comment type="catalytic activity">
    <reaction evidence="12 15">
        <text>Couples ATP hydrolysis with the unwinding of duplex DNA by translocating in the 3'-5' direction.</text>
        <dbReference type="EC" id="5.6.2.4"/>
    </reaction>
</comment>
<evidence type="ECO:0000256" key="2">
    <source>
        <dbReference type="ARBA" id="ARBA00017846"/>
    </source>
</evidence>
<evidence type="ECO:0000256" key="10">
    <source>
        <dbReference type="ARBA" id="ARBA00023204"/>
    </source>
</evidence>
<comment type="function">
    <text evidence="15">Plays a critical role in recombination and DNA repair. Helps process Holliday junction intermediates to mature products by catalyzing branch migration. Has replication fork regression activity, unwinds stalled or blocked replication forks to make a HJ that can be resolved. Has a DNA unwinding activity characteristic of a DNA helicase with 3'-5' polarity.</text>
</comment>
<dbReference type="NCBIfam" id="NF008165">
    <property type="entry name" value="PRK10917.1-3"/>
    <property type="match status" value="1"/>
</dbReference>
<evidence type="ECO:0000256" key="8">
    <source>
        <dbReference type="ARBA" id="ARBA00023125"/>
    </source>
</evidence>
<reference evidence="18" key="1">
    <citation type="submission" date="2015-09" db="EMBL/GenBank/DDBJ databases">
        <title>Draft Genome Sequences of Two Novel Amoeba-resistant Intranuclear Bacteria, Candidatus Berkiella cookevillensis and Candidatus Berkiella aquae.</title>
        <authorList>
            <person name="Mehari Y.T."/>
            <person name="Arivett B.A."/>
            <person name="Farone A.L."/>
            <person name="Gunderson J.H."/>
            <person name="Farone M.B."/>
        </authorList>
    </citation>
    <scope>NUCLEOTIDE SEQUENCE [LARGE SCALE GENOMIC DNA]</scope>
    <source>
        <strain evidence="18">HT99</strain>
    </source>
</reference>
<keyword evidence="9 15" id="KW-0233">DNA recombination</keyword>
<dbReference type="SUPFAM" id="SSF50249">
    <property type="entry name" value="Nucleic acid-binding proteins"/>
    <property type="match status" value="1"/>
</dbReference>
<evidence type="ECO:0000259" key="16">
    <source>
        <dbReference type="PROSITE" id="PS51192"/>
    </source>
</evidence>
<comment type="caution">
    <text evidence="18">The sequence shown here is derived from an EMBL/GenBank/DDBJ whole genome shotgun (WGS) entry which is preliminary data.</text>
</comment>
<dbReference type="EMBL" id="LKAJ01000007">
    <property type="protein sequence ID" value="KRG20984.1"/>
    <property type="molecule type" value="Genomic_DNA"/>
</dbReference>
<feature type="domain" description="Helicase C-terminal" evidence="17">
    <location>
        <begin position="486"/>
        <end position="631"/>
    </location>
</feature>
<dbReference type="GO" id="GO:0006310">
    <property type="term" value="P:DNA recombination"/>
    <property type="evidence" value="ECO:0007669"/>
    <property type="project" value="UniProtKB-UniRule"/>
</dbReference>
<dbReference type="OrthoDB" id="9804325at2"/>
<reference evidence="19" key="2">
    <citation type="journal article" date="2016" name="Genome Announc.">
        <title>Draft Genome Sequences of Two Novel Amoeba-Resistant Intranuclear Bacteria, 'Candidatus Berkiella cookevillensis' and 'Candidatus Berkiella aquae'.</title>
        <authorList>
            <person name="Mehari Y.T."/>
            <person name="Arivett B.A."/>
            <person name="Farone A.L."/>
            <person name="Gunderson J.H."/>
            <person name="Farone M.B."/>
        </authorList>
    </citation>
    <scope>NUCLEOTIDE SEQUENCE</scope>
    <source>
        <strain evidence="19">HT99</strain>
    </source>
</reference>
<dbReference type="Pfam" id="PF00270">
    <property type="entry name" value="DEAD"/>
    <property type="match status" value="1"/>
</dbReference>
<accession>A0A0Q9YXV3</accession>
<dbReference type="Pfam" id="PF17191">
    <property type="entry name" value="RecG_wedge"/>
    <property type="match status" value="1"/>
</dbReference>
<keyword evidence="5 15" id="KW-0378">Hydrolase</keyword>
<dbReference type="SMART" id="SM00490">
    <property type="entry name" value="HELICc"/>
    <property type="match status" value="1"/>
</dbReference>